<dbReference type="EMBL" id="PYBV01000062">
    <property type="protein sequence ID" value="PYC63416.1"/>
    <property type="molecule type" value="Genomic_DNA"/>
</dbReference>
<dbReference type="GO" id="GO:0005524">
    <property type="term" value="F:ATP binding"/>
    <property type="evidence" value="ECO:0007669"/>
    <property type="project" value="UniProtKB-KW"/>
</dbReference>
<accession>A0A318NK24</accession>
<dbReference type="AlphaFoldDB" id="A0A318NK24"/>
<dbReference type="Proteomes" id="UP000248333">
    <property type="component" value="Unassembled WGS sequence"/>
</dbReference>
<reference evidence="6 7" key="1">
    <citation type="submission" date="2018-03" db="EMBL/GenBank/DDBJ databases">
        <title>Bioinformatic expansion and discovery of thiopeptide antibiotics.</title>
        <authorList>
            <person name="Schwalen C.J."/>
            <person name="Hudson G.A."/>
            <person name="Mitchell D.A."/>
        </authorList>
    </citation>
    <scope>NUCLEOTIDE SEQUENCE [LARGE SCALE GENOMIC DNA]</scope>
    <source>
        <strain evidence="6 7">NRRL 8041</strain>
    </source>
</reference>
<evidence type="ECO:0000259" key="5">
    <source>
        <dbReference type="PROSITE" id="PS50893"/>
    </source>
</evidence>
<dbReference type="RefSeq" id="WP_110568414.1">
    <property type="nucleotide sequence ID" value="NZ_PYBV01000062.1"/>
</dbReference>
<keyword evidence="2" id="KW-0813">Transport</keyword>
<evidence type="ECO:0000256" key="1">
    <source>
        <dbReference type="ARBA" id="ARBA00005417"/>
    </source>
</evidence>
<dbReference type="InterPro" id="IPR003593">
    <property type="entry name" value="AAA+_ATPase"/>
</dbReference>
<dbReference type="Pfam" id="PF00005">
    <property type="entry name" value="ABC_tran"/>
    <property type="match status" value="2"/>
</dbReference>
<dbReference type="CDD" id="cd03257">
    <property type="entry name" value="ABC_NikE_OppD_transporters"/>
    <property type="match status" value="2"/>
</dbReference>
<protein>
    <submittedName>
        <fullName evidence="6">ABC transporter ATP-binding protein</fullName>
    </submittedName>
</protein>
<keyword evidence="7" id="KW-1185">Reference proteome</keyword>
<evidence type="ECO:0000256" key="3">
    <source>
        <dbReference type="ARBA" id="ARBA00022741"/>
    </source>
</evidence>
<dbReference type="InterPro" id="IPR017871">
    <property type="entry name" value="ABC_transporter-like_CS"/>
</dbReference>
<gene>
    <name evidence="6" type="ORF">C7C45_31735</name>
</gene>
<dbReference type="InterPro" id="IPR027417">
    <property type="entry name" value="P-loop_NTPase"/>
</dbReference>
<dbReference type="Gene3D" id="3.40.50.300">
    <property type="entry name" value="P-loop containing nucleotide triphosphate hydrolases"/>
    <property type="match status" value="2"/>
</dbReference>
<comment type="similarity">
    <text evidence="1">Belongs to the ABC transporter superfamily.</text>
</comment>
<dbReference type="PANTHER" id="PTHR43776:SF7">
    <property type="entry name" value="D,D-DIPEPTIDE TRANSPORT ATP-BINDING PROTEIN DDPF-RELATED"/>
    <property type="match status" value="1"/>
</dbReference>
<dbReference type="PROSITE" id="PS50893">
    <property type="entry name" value="ABC_TRANSPORTER_2"/>
    <property type="match status" value="2"/>
</dbReference>
<dbReference type="GO" id="GO:0015833">
    <property type="term" value="P:peptide transport"/>
    <property type="evidence" value="ECO:0007669"/>
    <property type="project" value="InterPro"/>
</dbReference>
<feature type="domain" description="ABC transporter" evidence="5">
    <location>
        <begin position="272"/>
        <end position="515"/>
    </location>
</feature>
<evidence type="ECO:0000256" key="2">
    <source>
        <dbReference type="ARBA" id="ARBA00022448"/>
    </source>
</evidence>
<name>A0A318NK24_9ACTN</name>
<comment type="caution">
    <text evidence="6">The sequence shown here is derived from an EMBL/GenBank/DDBJ whole genome shotgun (WGS) entry which is preliminary data.</text>
</comment>
<evidence type="ECO:0000256" key="4">
    <source>
        <dbReference type="ARBA" id="ARBA00022840"/>
    </source>
</evidence>
<sequence>MTELLDARGLTVSFDDRAVAQDIDLQLAAGECLALVGESGSGKSVTARALVGLAGPRATVTAERLQVSGEDVSRYGERQWRRIRGSRIGFVLQDALTALDPLRTVGAEVDEPLRLHTRLGRTARDAEVERLLTECGIPDPERRKNQYAHELSGGLRQRALIASALAAGPALLIADEPTTALDVTVQQQILDLLAKLKRDGHGLVLISHDLAVVAEIADRIAVLDRGRIVEQGPALDVLSRPRHEMTRELLAAIPGNRNAKPRQVHRQGPAVLSVRGVSHRYRERSGQYRQALARVGFELARGETLGVVGESGSGKSTLAKVILGLLRPDSGDVLLDAEPWSSIGERDRRRRRREVQFVPQNPLGALDPRYRVGSVLSESLAAIGVPRSDRLQRIAALLAEVGLPPELAVRRPSELSGGQRQRVCIARALATDPRILVCDEPVSALDVRTQATVLDLLADLRDHRGLALVFISHDLAVVREISDRVIVMKDGHIVESGPVDDVFDHPEHPYAKELVAATPRIPAVETR</sequence>
<dbReference type="OrthoDB" id="8036461at2"/>
<dbReference type="GO" id="GO:0055085">
    <property type="term" value="P:transmembrane transport"/>
    <property type="evidence" value="ECO:0007669"/>
    <property type="project" value="UniProtKB-ARBA"/>
</dbReference>
<dbReference type="NCBIfam" id="NF008453">
    <property type="entry name" value="PRK11308.1"/>
    <property type="match status" value="2"/>
</dbReference>
<dbReference type="PANTHER" id="PTHR43776">
    <property type="entry name" value="TRANSPORT ATP-BINDING PROTEIN"/>
    <property type="match status" value="1"/>
</dbReference>
<dbReference type="NCBIfam" id="NF007739">
    <property type="entry name" value="PRK10419.1"/>
    <property type="match status" value="2"/>
</dbReference>
<dbReference type="InterPro" id="IPR013563">
    <property type="entry name" value="Oligopep_ABC_C"/>
</dbReference>
<keyword evidence="3" id="KW-0547">Nucleotide-binding</keyword>
<dbReference type="InterPro" id="IPR050319">
    <property type="entry name" value="ABC_transp_ATP-bind"/>
</dbReference>
<evidence type="ECO:0000313" key="7">
    <source>
        <dbReference type="Proteomes" id="UP000248333"/>
    </source>
</evidence>
<dbReference type="SMART" id="SM00382">
    <property type="entry name" value="AAA"/>
    <property type="match status" value="2"/>
</dbReference>
<dbReference type="GO" id="GO:0016887">
    <property type="term" value="F:ATP hydrolysis activity"/>
    <property type="evidence" value="ECO:0007669"/>
    <property type="project" value="InterPro"/>
</dbReference>
<feature type="domain" description="ABC transporter" evidence="5">
    <location>
        <begin position="5"/>
        <end position="250"/>
    </location>
</feature>
<dbReference type="Pfam" id="PF08352">
    <property type="entry name" value="oligo_HPY"/>
    <property type="match status" value="2"/>
</dbReference>
<organism evidence="6 7">
    <name type="scientific">Micromonospora arborensis</name>
    <dbReference type="NCBI Taxonomy" id="2116518"/>
    <lineage>
        <taxon>Bacteria</taxon>
        <taxon>Bacillati</taxon>
        <taxon>Actinomycetota</taxon>
        <taxon>Actinomycetes</taxon>
        <taxon>Micromonosporales</taxon>
        <taxon>Micromonosporaceae</taxon>
        <taxon>Micromonospora</taxon>
    </lineage>
</organism>
<dbReference type="InterPro" id="IPR003439">
    <property type="entry name" value="ABC_transporter-like_ATP-bd"/>
</dbReference>
<keyword evidence="4 6" id="KW-0067">ATP-binding</keyword>
<dbReference type="SUPFAM" id="SSF52540">
    <property type="entry name" value="P-loop containing nucleoside triphosphate hydrolases"/>
    <property type="match status" value="2"/>
</dbReference>
<proteinExistence type="inferred from homology"/>
<evidence type="ECO:0000313" key="6">
    <source>
        <dbReference type="EMBL" id="PYC63416.1"/>
    </source>
</evidence>
<dbReference type="PROSITE" id="PS00211">
    <property type="entry name" value="ABC_TRANSPORTER_1"/>
    <property type="match status" value="1"/>
</dbReference>